<keyword evidence="1" id="KW-0472">Membrane</keyword>
<keyword evidence="1" id="KW-0812">Transmembrane</keyword>
<reference evidence="2" key="1">
    <citation type="journal article" date="2020" name="Nature">
        <title>Giant virus diversity and host interactions through global metagenomics.</title>
        <authorList>
            <person name="Schulz F."/>
            <person name="Roux S."/>
            <person name="Paez-Espino D."/>
            <person name="Jungbluth S."/>
            <person name="Walsh D.A."/>
            <person name="Denef V.J."/>
            <person name="McMahon K.D."/>
            <person name="Konstantinidis K.T."/>
            <person name="Eloe-Fadrosh E.A."/>
            <person name="Kyrpides N.C."/>
            <person name="Woyke T."/>
        </authorList>
    </citation>
    <scope>NUCLEOTIDE SEQUENCE</scope>
    <source>
        <strain evidence="2">GVMAG-S-ERX555943-30</strain>
    </source>
</reference>
<feature type="transmembrane region" description="Helical" evidence="1">
    <location>
        <begin position="39"/>
        <end position="57"/>
    </location>
</feature>
<dbReference type="AlphaFoldDB" id="A0A6C0AU23"/>
<dbReference type="EMBL" id="MN738751">
    <property type="protein sequence ID" value="QHS83314.1"/>
    <property type="molecule type" value="Genomic_DNA"/>
</dbReference>
<feature type="transmembrane region" description="Helical" evidence="1">
    <location>
        <begin position="69"/>
        <end position="87"/>
    </location>
</feature>
<organism evidence="2">
    <name type="scientific">viral metagenome</name>
    <dbReference type="NCBI Taxonomy" id="1070528"/>
    <lineage>
        <taxon>unclassified sequences</taxon>
        <taxon>metagenomes</taxon>
        <taxon>organismal metagenomes</taxon>
    </lineage>
</organism>
<feature type="transmembrane region" description="Helical" evidence="1">
    <location>
        <begin position="12"/>
        <end position="33"/>
    </location>
</feature>
<evidence type="ECO:0000256" key="1">
    <source>
        <dbReference type="SAM" id="Phobius"/>
    </source>
</evidence>
<evidence type="ECO:0000313" key="2">
    <source>
        <dbReference type="EMBL" id="QHS83314.1"/>
    </source>
</evidence>
<proteinExistence type="predicted"/>
<sequence>MVIVYMEFNKHTIISLFHILVVAPFLIYVGRSYGNMPDWMFPLLMVLGIGIFLHHGLKAYNLGLEIGWIYFLHAFIYAPVLFYIGYANKETFIGMYPITVMLGFAALGYHLMYLNEKI</sequence>
<keyword evidence="1" id="KW-1133">Transmembrane helix</keyword>
<protein>
    <submittedName>
        <fullName evidence="2">Uncharacterized protein</fullName>
    </submittedName>
</protein>
<accession>A0A6C0AU23</accession>
<name>A0A6C0AU23_9ZZZZ</name>
<feature type="transmembrane region" description="Helical" evidence="1">
    <location>
        <begin position="93"/>
        <end position="114"/>
    </location>
</feature>